<accession>A0A6J4VUN0</accession>
<keyword evidence="1" id="KW-0812">Transmembrane</keyword>
<dbReference type="AlphaFoldDB" id="A0A6J4VUN0"/>
<organism evidence="2">
    <name type="scientific">uncultured Thermomicrobiales bacterium</name>
    <dbReference type="NCBI Taxonomy" id="1645740"/>
    <lineage>
        <taxon>Bacteria</taxon>
        <taxon>Pseudomonadati</taxon>
        <taxon>Thermomicrobiota</taxon>
        <taxon>Thermomicrobia</taxon>
        <taxon>Thermomicrobiales</taxon>
        <taxon>environmental samples</taxon>
    </lineage>
</organism>
<feature type="transmembrane region" description="Helical" evidence="1">
    <location>
        <begin position="48"/>
        <end position="66"/>
    </location>
</feature>
<name>A0A6J4VUN0_9BACT</name>
<feature type="transmembrane region" description="Helical" evidence="1">
    <location>
        <begin position="72"/>
        <end position="94"/>
    </location>
</feature>
<evidence type="ECO:0000313" key="2">
    <source>
        <dbReference type="EMBL" id="CAA9589896.1"/>
    </source>
</evidence>
<reference evidence="2" key="1">
    <citation type="submission" date="2020-02" db="EMBL/GenBank/DDBJ databases">
        <authorList>
            <person name="Meier V. D."/>
        </authorList>
    </citation>
    <scope>NUCLEOTIDE SEQUENCE</scope>
    <source>
        <strain evidence="2">AVDCRST_MAG18</strain>
    </source>
</reference>
<dbReference type="EMBL" id="CADCWN010000386">
    <property type="protein sequence ID" value="CAA9589896.1"/>
    <property type="molecule type" value="Genomic_DNA"/>
</dbReference>
<protein>
    <submittedName>
        <fullName evidence="2">Uncharacterized protein</fullName>
    </submittedName>
</protein>
<keyword evidence="1" id="KW-1133">Transmembrane helix</keyword>
<evidence type="ECO:0000256" key="1">
    <source>
        <dbReference type="SAM" id="Phobius"/>
    </source>
</evidence>
<keyword evidence="1" id="KW-0472">Membrane</keyword>
<proteinExistence type="predicted"/>
<gene>
    <name evidence="2" type="ORF">AVDCRST_MAG18-4793</name>
</gene>
<sequence length="103" mass="11326">MRANAASRQPAIWYSSETSGAARQFAAGEYRVSGIKPSDLTGGGAFRWVIRAVVIGSLLLVFLLRYGFDINIFLAILVSSTVLLLGLLIIWFLLISGRMKVRH</sequence>